<dbReference type="Gene3D" id="1.25.40.10">
    <property type="entry name" value="Tetratricopeptide repeat domain"/>
    <property type="match status" value="3"/>
</dbReference>
<dbReference type="EMBL" id="CAJNNW010037395">
    <property type="protein sequence ID" value="CAE8741486.1"/>
    <property type="molecule type" value="Genomic_DNA"/>
</dbReference>
<name>A0A813M5I0_POLGL</name>
<feature type="compositionally biased region" description="Low complexity" evidence="3">
    <location>
        <begin position="1197"/>
        <end position="1208"/>
    </location>
</feature>
<feature type="compositionally biased region" description="Low complexity" evidence="3">
    <location>
        <begin position="1018"/>
        <end position="1028"/>
    </location>
</feature>
<accession>A0A813M5I0</accession>
<dbReference type="InterPro" id="IPR002885">
    <property type="entry name" value="PPR_rpt"/>
</dbReference>
<feature type="compositionally biased region" description="Basic and acidic residues" evidence="3">
    <location>
        <begin position="1171"/>
        <end position="1191"/>
    </location>
</feature>
<gene>
    <name evidence="4" type="ORF">PGLA2088_LOCUS50489</name>
</gene>
<feature type="compositionally biased region" description="Basic and acidic residues" evidence="3">
    <location>
        <begin position="1243"/>
        <end position="1263"/>
    </location>
</feature>
<feature type="region of interest" description="Disordered" evidence="3">
    <location>
        <begin position="1010"/>
        <end position="1064"/>
    </location>
</feature>
<comment type="caution">
    <text evidence="4">The sequence shown here is derived from an EMBL/GenBank/DDBJ whole genome shotgun (WGS) entry which is preliminary data.</text>
</comment>
<reference evidence="4" key="1">
    <citation type="submission" date="2021-02" db="EMBL/GenBank/DDBJ databases">
        <authorList>
            <person name="Dougan E. K."/>
            <person name="Rhodes N."/>
            <person name="Thang M."/>
            <person name="Chan C."/>
        </authorList>
    </citation>
    <scope>NUCLEOTIDE SEQUENCE</scope>
</reference>
<protein>
    <recommendedName>
        <fullName evidence="6">Pentatricopeptide repeat-containing protein, chloroplastic</fullName>
    </recommendedName>
</protein>
<dbReference type="PANTHER" id="PTHR47447">
    <property type="entry name" value="OS03G0856100 PROTEIN"/>
    <property type="match status" value="1"/>
</dbReference>
<feature type="compositionally biased region" description="Basic residues" evidence="3">
    <location>
        <begin position="1264"/>
        <end position="1273"/>
    </location>
</feature>
<feature type="repeat" description="PPR" evidence="2">
    <location>
        <begin position="354"/>
        <end position="388"/>
    </location>
</feature>
<feature type="compositionally biased region" description="Low complexity" evidence="3">
    <location>
        <begin position="1222"/>
        <end position="1242"/>
    </location>
</feature>
<dbReference type="PROSITE" id="PS51375">
    <property type="entry name" value="PPR"/>
    <property type="match status" value="3"/>
</dbReference>
<evidence type="ECO:0000256" key="1">
    <source>
        <dbReference type="ARBA" id="ARBA00022737"/>
    </source>
</evidence>
<feature type="non-terminal residue" evidence="4">
    <location>
        <position position="1"/>
    </location>
</feature>
<feature type="repeat" description="PPR" evidence="2">
    <location>
        <begin position="284"/>
        <end position="318"/>
    </location>
</feature>
<feature type="region of interest" description="Disordered" evidence="3">
    <location>
        <begin position="1077"/>
        <end position="1147"/>
    </location>
</feature>
<evidence type="ECO:0000256" key="2">
    <source>
        <dbReference type="PROSITE-ProRule" id="PRU00708"/>
    </source>
</evidence>
<dbReference type="Proteomes" id="UP000626109">
    <property type="component" value="Unassembled WGS sequence"/>
</dbReference>
<dbReference type="InterPro" id="IPR011990">
    <property type="entry name" value="TPR-like_helical_dom_sf"/>
</dbReference>
<feature type="repeat" description="PPR" evidence="2">
    <location>
        <begin position="28"/>
        <end position="62"/>
    </location>
</feature>
<evidence type="ECO:0000313" key="4">
    <source>
        <dbReference type="EMBL" id="CAE8741486.1"/>
    </source>
</evidence>
<evidence type="ECO:0000313" key="5">
    <source>
        <dbReference type="Proteomes" id="UP000626109"/>
    </source>
</evidence>
<evidence type="ECO:0008006" key="6">
    <source>
        <dbReference type="Google" id="ProtNLM"/>
    </source>
</evidence>
<evidence type="ECO:0000256" key="3">
    <source>
        <dbReference type="SAM" id="MobiDB-lite"/>
    </source>
</evidence>
<keyword evidence="1" id="KW-0677">Repeat</keyword>
<organism evidence="4 5">
    <name type="scientific">Polarella glacialis</name>
    <name type="common">Dinoflagellate</name>
    <dbReference type="NCBI Taxonomy" id="89957"/>
    <lineage>
        <taxon>Eukaryota</taxon>
        <taxon>Sar</taxon>
        <taxon>Alveolata</taxon>
        <taxon>Dinophyceae</taxon>
        <taxon>Suessiales</taxon>
        <taxon>Suessiaceae</taxon>
        <taxon>Polarella</taxon>
    </lineage>
</organism>
<dbReference type="Pfam" id="PF01535">
    <property type="entry name" value="PPR"/>
    <property type="match status" value="1"/>
</dbReference>
<dbReference type="PANTHER" id="PTHR47447:SF17">
    <property type="entry name" value="OS12G0638900 PROTEIN"/>
    <property type="match status" value="1"/>
</dbReference>
<proteinExistence type="predicted"/>
<sequence length="1415" mass="153427">ARSLDLGHRWAQVLALLRDARRRSSELDVIALNTAIAACGRCGQWTLSSAILSWLRLQGLEPDAASCSAAISASSGVTWEQVLGVLRDMALLSVKRPSPEHRAAVQRFTTARDCGALPNLITLLSAPVPLVSLRSSKLLVFVRWLLVFVAYVQCMCSSRSLARSADLNKLAPYAKVPADAELLPAMSNWTASAILAVSRYMTPSRHMIVPPLLLHDFFWPWCPELSRKGNAGLGALIRAQMWAIGAEIVCDSISSGKHQSRQDKWWEQALQLASEATSWGRQPDAFTRTSLVNALGRAGLWDQSLAILQRMQTQNSEIQAVTLNAAVSSMERSDQWTWCLQLLAASRSLRSQPGLSSLSSAISACAAPGRWQDALALLRQIKDSAILPDVVAFSAAITACERCQQWIWALDTWAMLRLQGLQPDVLTHGVAISACTAGAHWESSLNLWSDLRNRSGLRPSAISYSAAISAVGAGSFWDAAIALLWEMRAYALQTSVVSYSSAVNAAEEGRRWKLALHAEMHALQLDTFISIAISAAAVRGAFWVSIALGLVSGSCPSLAALSGAAFMASPCEQNPMQDSDSYRHPAIAPRRPKIAPRQPKKLQVAVVPWVQNTIQVSQLGSQNLPADQLHSRRCLDSDRLGLLAEMRCLRVEPSARSRERNGGTAKSGDVPDKSRRAVMLLRVSQKFDQLDGSMIRVISFNSAISALEKCAEWQMAGSPSGFEKKEEPTDVTFGAALSSCEKGLQWQRVAALAKAMSEAALICAHVPDCDRIACMDTMPSCPRDCNGSASCVPNEIGTFTWLRRTRFGITSRFDGSVMKCTALRTAESPRSRSSEVWMLDVSAQSEPGGPEFRKLGWSGDGCREPLPLRNHRSDQMWQSQPSLGGMRTVGALAAGAACCQLCVCTCLAGFMPVRSGALAAAGALHCRLHSMLCLKLKCSKLFEVAQACGMLVEPAEGSGPPVSSMSSRKADQMFAPRMPDEGLDIPDHLGSDVTFDQKKRLARLAKMGIGPVAGAGGRAPSSSGSNASRGGGALALTDQRSADGRGDASVAGLTDEERQGRLAERRFAMIEQERRLRMQEEQKRQQEEDDAKDRFRKSTRNRAGLVSLGAVQARPESLGRFPTPASAPVASVFESGPPMQKKGRMEVKISARTVESVAAARVVEAPAAPPKVKESRSSDGDDKQESARRFQESVPRSAAPPAAAAAAPEPEDSEDDEPPASPVRAAPAAPGLSAEAQVLAELRAQRRQAEAREARRQAEAEGKKKGKKRKKTKKKDDSECEGSEEDMASEDSGEQESRDRLATVQARKQSRDGGISWKVMEGAGQSVKGMVSSDNKRMTDAELERRFAAQDNQSGSHGLMSEEQVKKMLQKEKISKGDVNSSWRAQKELEEWTKMKEQKMSRAGNDKERLVVSRK</sequence>
<feature type="region of interest" description="Disordered" evidence="3">
    <location>
        <begin position="1394"/>
        <end position="1415"/>
    </location>
</feature>
<feature type="compositionally biased region" description="Basic and acidic residues" evidence="3">
    <location>
        <begin position="1077"/>
        <end position="1086"/>
    </location>
</feature>
<feature type="region of interest" description="Disordered" evidence="3">
    <location>
        <begin position="1162"/>
        <end position="1339"/>
    </location>
</feature>
<feature type="compositionally biased region" description="Basic and acidic residues" evidence="3">
    <location>
        <begin position="1055"/>
        <end position="1064"/>
    </location>
</feature>
<feature type="compositionally biased region" description="Acidic residues" evidence="3">
    <location>
        <begin position="1278"/>
        <end position="1294"/>
    </location>
</feature>
<feature type="compositionally biased region" description="Acidic residues" evidence="3">
    <location>
        <begin position="1209"/>
        <end position="1218"/>
    </location>
</feature>